<evidence type="ECO:0000313" key="12">
    <source>
        <dbReference type="EMBL" id="ARU58908.1"/>
    </source>
</evidence>
<dbReference type="Pfam" id="PF17200">
    <property type="entry name" value="sCache_2"/>
    <property type="match status" value="1"/>
</dbReference>
<dbReference type="PANTHER" id="PTHR32089:SF112">
    <property type="entry name" value="LYSOZYME-LIKE PROTEIN-RELATED"/>
    <property type="match status" value="1"/>
</dbReference>
<evidence type="ECO:0000256" key="9">
    <source>
        <dbReference type="SAM" id="Phobius"/>
    </source>
</evidence>
<evidence type="ECO:0000256" key="1">
    <source>
        <dbReference type="ARBA" id="ARBA00004651"/>
    </source>
</evidence>
<keyword evidence="5 9" id="KW-0472">Membrane</keyword>
<proteinExistence type="inferred from homology"/>
<dbReference type="EMBL" id="CP021425">
    <property type="protein sequence ID" value="ARU58908.1"/>
    <property type="molecule type" value="Genomic_DNA"/>
</dbReference>
<dbReference type="SMART" id="SM00283">
    <property type="entry name" value="MA"/>
    <property type="match status" value="1"/>
</dbReference>
<feature type="domain" description="HAMP" evidence="11">
    <location>
        <begin position="211"/>
        <end position="263"/>
    </location>
</feature>
<dbReference type="PRINTS" id="PR00260">
    <property type="entry name" value="CHEMTRNSDUCR"/>
</dbReference>
<organism evidence="12 13">
    <name type="scientific">Oleiphilus messinensis</name>
    <dbReference type="NCBI Taxonomy" id="141451"/>
    <lineage>
        <taxon>Bacteria</taxon>
        <taxon>Pseudomonadati</taxon>
        <taxon>Pseudomonadota</taxon>
        <taxon>Gammaproteobacteria</taxon>
        <taxon>Oceanospirillales</taxon>
        <taxon>Oleiphilaceae</taxon>
        <taxon>Oleiphilus</taxon>
    </lineage>
</organism>
<dbReference type="InterPro" id="IPR033480">
    <property type="entry name" value="sCache_2"/>
</dbReference>
<evidence type="ECO:0000256" key="5">
    <source>
        <dbReference type="ARBA" id="ARBA00023136"/>
    </source>
</evidence>
<keyword evidence="13" id="KW-1185">Reference proteome</keyword>
<dbReference type="InterPro" id="IPR003660">
    <property type="entry name" value="HAMP_dom"/>
</dbReference>
<dbReference type="OrthoDB" id="6376221at2"/>
<evidence type="ECO:0000256" key="6">
    <source>
        <dbReference type="ARBA" id="ARBA00023224"/>
    </source>
</evidence>
<dbReference type="SUPFAM" id="SSF58104">
    <property type="entry name" value="Methyl-accepting chemotaxis protein (MCP) signaling domain"/>
    <property type="match status" value="1"/>
</dbReference>
<gene>
    <name evidence="12" type="ORF">OLMES_4920</name>
</gene>
<feature type="transmembrane region" description="Helical" evidence="9">
    <location>
        <begin position="192"/>
        <end position="214"/>
    </location>
</feature>
<feature type="transmembrane region" description="Helical" evidence="9">
    <location>
        <begin position="12"/>
        <end position="31"/>
    </location>
</feature>
<reference evidence="12 13" key="1">
    <citation type="submission" date="2017-05" db="EMBL/GenBank/DDBJ databases">
        <title>Genomic insights into alkan degradation activity of Oleiphilus messinensis.</title>
        <authorList>
            <person name="Kozyavkin S.A."/>
            <person name="Slesarev A.I."/>
            <person name="Golyshin P.N."/>
            <person name="Korzhenkov A."/>
            <person name="Golyshina O.N."/>
            <person name="Toshchakov S.V."/>
        </authorList>
    </citation>
    <scope>NUCLEOTIDE SEQUENCE [LARGE SCALE GENOMIC DNA]</scope>
    <source>
        <strain evidence="12 13">ME102</strain>
    </source>
</reference>
<dbReference type="Gene3D" id="1.10.287.950">
    <property type="entry name" value="Methyl-accepting chemotaxis protein"/>
    <property type="match status" value="1"/>
</dbReference>
<dbReference type="Gene3D" id="3.30.450.20">
    <property type="entry name" value="PAS domain"/>
    <property type="match status" value="1"/>
</dbReference>
<dbReference type="PANTHER" id="PTHR32089">
    <property type="entry name" value="METHYL-ACCEPTING CHEMOTAXIS PROTEIN MCPB"/>
    <property type="match status" value="1"/>
</dbReference>
<dbReference type="GO" id="GO:0004888">
    <property type="term" value="F:transmembrane signaling receptor activity"/>
    <property type="evidence" value="ECO:0007669"/>
    <property type="project" value="InterPro"/>
</dbReference>
<protein>
    <submittedName>
        <fullName evidence="12">Methyl-accepting chemotaxis sensory transducer with Cache sensor</fullName>
    </submittedName>
</protein>
<keyword evidence="6 8" id="KW-0807">Transducer</keyword>
<evidence type="ECO:0000256" key="7">
    <source>
        <dbReference type="ARBA" id="ARBA00029447"/>
    </source>
</evidence>
<dbReference type="CDD" id="cd11386">
    <property type="entry name" value="MCP_signal"/>
    <property type="match status" value="1"/>
</dbReference>
<dbReference type="CDD" id="cd06225">
    <property type="entry name" value="HAMP"/>
    <property type="match status" value="1"/>
</dbReference>
<evidence type="ECO:0000256" key="8">
    <source>
        <dbReference type="PROSITE-ProRule" id="PRU00284"/>
    </source>
</evidence>
<evidence type="ECO:0000259" key="11">
    <source>
        <dbReference type="PROSITE" id="PS50885"/>
    </source>
</evidence>
<evidence type="ECO:0000256" key="3">
    <source>
        <dbReference type="ARBA" id="ARBA00022692"/>
    </source>
</evidence>
<dbReference type="GO" id="GO:0007165">
    <property type="term" value="P:signal transduction"/>
    <property type="evidence" value="ECO:0007669"/>
    <property type="project" value="UniProtKB-KW"/>
</dbReference>
<dbReference type="SMART" id="SM00304">
    <property type="entry name" value="HAMP"/>
    <property type="match status" value="1"/>
</dbReference>
<dbReference type="InterPro" id="IPR004090">
    <property type="entry name" value="Chemotax_Me-accpt_rcpt"/>
</dbReference>
<name>A0A1Y0IEE4_9GAMM</name>
<dbReference type="PROSITE" id="PS50885">
    <property type="entry name" value="HAMP"/>
    <property type="match status" value="1"/>
</dbReference>
<comment type="subcellular location">
    <subcellularLocation>
        <location evidence="1">Cell membrane</location>
        <topology evidence="1">Multi-pass membrane protein</topology>
    </subcellularLocation>
</comment>
<dbReference type="RefSeq" id="WP_087463634.1">
    <property type="nucleotide sequence ID" value="NZ_CP021425.1"/>
</dbReference>
<accession>A0A1Y0IEE4</accession>
<keyword evidence="3 9" id="KW-0812">Transmembrane</keyword>
<sequence length="541" mass="58921">MLNNLSIRARLMWLVGFSLIGLVFVQLYSASELRGQLLEQRQNRLIQLTDIAKSLVQEYYRQASELGEAEAKRQALKAVQDLRYGDNQYFWINDRDLNLLMHPVKPQIVGKNMSNTQDASGQYHWKVMQKAVNSLDKAGFVHYDWKPSPNSKESFAKLSYVNLFGPWDWVIGTGVHISDINDAFYASVMRMIFVSGGIIVLLFLLAIVISSSILNPLGEVIRVLRKQTEGDFSARIDVQGRDECAELASALNAMASHQQAVLAEISNTCTVLSTSIASLNGISTTNKEGADLQFMEIDQLSTAVNEMSASIQEIAGTTRQAMDASEQTESVAQRGMQSVNASRDSIVKLSNEVNSGTETIQQLKANADKISSIVSVIEGISEQTNLLALNAAIEAARAGEAGRGFAVVADEVRGLASRTQDSTVEIQQMITQLQQGVESAVASMELSRSEAESTLTASGSVSEDFSEISGQVSFLKDINTSTASATEQQSSVAEQINQSLLRIREISETAVETSSQLQSDAEKVTGVIDGLQSLASTIRVR</sequence>
<evidence type="ECO:0000256" key="2">
    <source>
        <dbReference type="ARBA" id="ARBA00022475"/>
    </source>
</evidence>
<dbReference type="FunFam" id="1.10.287.950:FF:000001">
    <property type="entry name" value="Methyl-accepting chemotaxis sensory transducer"/>
    <property type="match status" value="1"/>
</dbReference>
<dbReference type="GO" id="GO:0005886">
    <property type="term" value="C:plasma membrane"/>
    <property type="evidence" value="ECO:0007669"/>
    <property type="project" value="UniProtKB-SubCell"/>
</dbReference>
<keyword evidence="4 9" id="KW-1133">Transmembrane helix</keyword>
<feature type="domain" description="Methyl-accepting transducer" evidence="10">
    <location>
        <begin position="268"/>
        <end position="504"/>
    </location>
</feature>
<dbReference type="Proteomes" id="UP000196027">
    <property type="component" value="Chromosome"/>
</dbReference>
<dbReference type="Pfam" id="PF00015">
    <property type="entry name" value="MCPsignal"/>
    <property type="match status" value="1"/>
</dbReference>
<comment type="similarity">
    <text evidence="7">Belongs to the methyl-accepting chemotaxis (MCP) protein family.</text>
</comment>
<dbReference type="AlphaFoldDB" id="A0A1Y0IEE4"/>
<dbReference type="Pfam" id="PF00672">
    <property type="entry name" value="HAMP"/>
    <property type="match status" value="1"/>
</dbReference>
<dbReference type="GO" id="GO:0006935">
    <property type="term" value="P:chemotaxis"/>
    <property type="evidence" value="ECO:0007669"/>
    <property type="project" value="InterPro"/>
</dbReference>
<dbReference type="KEGG" id="ome:OLMES_4920"/>
<dbReference type="SMART" id="SM01049">
    <property type="entry name" value="Cache_2"/>
    <property type="match status" value="1"/>
</dbReference>
<keyword evidence="2" id="KW-1003">Cell membrane</keyword>
<dbReference type="PROSITE" id="PS50111">
    <property type="entry name" value="CHEMOTAXIS_TRANSDUC_2"/>
    <property type="match status" value="1"/>
</dbReference>
<evidence type="ECO:0000259" key="10">
    <source>
        <dbReference type="PROSITE" id="PS50111"/>
    </source>
</evidence>
<evidence type="ECO:0000256" key="4">
    <source>
        <dbReference type="ARBA" id="ARBA00022989"/>
    </source>
</evidence>
<dbReference type="InterPro" id="IPR004089">
    <property type="entry name" value="MCPsignal_dom"/>
</dbReference>
<evidence type="ECO:0000313" key="13">
    <source>
        <dbReference type="Proteomes" id="UP000196027"/>
    </source>
</evidence>